<organism evidence="1">
    <name type="scientific">Anguilla anguilla</name>
    <name type="common">European freshwater eel</name>
    <name type="synonym">Muraena anguilla</name>
    <dbReference type="NCBI Taxonomy" id="7936"/>
    <lineage>
        <taxon>Eukaryota</taxon>
        <taxon>Metazoa</taxon>
        <taxon>Chordata</taxon>
        <taxon>Craniata</taxon>
        <taxon>Vertebrata</taxon>
        <taxon>Euteleostomi</taxon>
        <taxon>Actinopterygii</taxon>
        <taxon>Neopterygii</taxon>
        <taxon>Teleostei</taxon>
        <taxon>Anguilliformes</taxon>
        <taxon>Anguillidae</taxon>
        <taxon>Anguilla</taxon>
    </lineage>
</organism>
<sequence length="23" mass="2563">MLANNKVCVIKKGSVYYSVLMCV</sequence>
<proteinExistence type="predicted"/>
<reference evidence="1" key="2">
    <citation type="journal article" date="2015" name="Fish Shellfish Immunol.">
        <title>Early steps in the European eel (Anguilla anguilla)-Vibrio vulnificus interaction in the gills: Role of the RtxA13 toxin.</title>
        <authorList>
            <person name="Callol A."/>
            <person name="Pajuelo D."/>
            <person name="Ebbesson L."/>
            <person name="Teles M."/>
            <person name="MacKenzie S."/>
            <person name="Amaro C."/>
        </authorList>
    </citation>
    <scope>NUCLEOTIDE SEQUENCE</scope>
</reference>
<reference evidence="1" key="1">
    <citation type="submission" date="2014-11" db="EMBL/GenBank/DDBJ databases">
        <authorList>
            <person name="Amaro Gonzalez C."/>
        </authorList>
    </citation>
    <scope>NUCLEOTIDE SEQUENCE</scope>
</reference>
<accession>A0A0E9XPI1</accession>
<evidence type="ECO:0000313" key="1">
    <source>
        <dbReference type="EMBL" id="JAI04312.1"/>
    </source>
</evidence>
<dbReference type="AlphaFoldDB" id="A0A0E9XPI1"/>
<dbReference type="EMBL" id="GBXM01004266">
    <property type="protein sequence ID" value="JAI04312.1"/>
    <property type="molecule type" value="Transcribed_RNA"/>
</dbReference>
<name>A0A0E9XPI1_ANGAN</name>
<protein>
    <submittedName>
        <fullName evidence="1">Uncharacterized protein</fullName>
    </submittedName>
</protein>